<name>A0A330LBP2_9BACT</name>
<dbReference type="InterPro" id="IPR029044">
    <property type="entry name" value="Nucleotide-diphossugar_trans"/>
</dbReference>
<dbReference type="AlphaFoldDB" id="A0A330LBP2"/>
<dbReference type="Pfam" id="PF12804">
    <property type="entry name" value="NTP_transf_3"/>
    <property type="match status" value="1"/>
</dbReference>
<dbReference type="SUPFAM" id="SSF53448">
    <property type="entry name" value="Nucleotide-diphospho-sugar transferases"/>
    <property type="match status" value="1"/>
</dbReference>
<dbReference type="GO" id="GO:0016779">
    <property type="term" value="F:nucleotidyltransferase activity"/>
    <property type="evidence" value="ECO:0007669"/>
    <property type="project" value="UniProtKB-ARBA"/>
</dbReference>
<evidence type="ECO:0000313" key="3">
    <source>
        <dbReference type="Proteomes" id="UP000248168"/>
    </source>
</evidence>
<sequence>MASSTDHRIDAFDVHNERSSPSTAIIILAAGASARMGSPKQLLRYGDQTMLRHAALVALASVCRPVFVVLGAYAEQLRSEIDDLPVHLVLNEQWAEGMGSSIRAGLTALTTDDRQQATEALVLMLCDQPYVTAGVIDRLVTAYHSNDKGIMASEYDGTLGVPALFGRESFAELAALSGAGGAKTVIAAHASDVVRVPFPGGATDVDTPDDYLRLQQRAPHEDGISNEEGDVS</sequence>
<keyword evidence="3" id="KW-1185">Reference proteome</keyword>
<feature type="domain" description="MobA-like NTP transferase" evidence="1">
    <location>
        <begin position="26"/>
        <end position="189"/>
    </location>
</feature>
<dbReference type="PANTHER" id="PTHR43777:SF1">
    <property type="entry name" value="MOLYBDENUM COFACTOR CYTIDYLYLTRANSFERASE"/>
    <property type="match status" value="1"/>
</dbReference>
<evidence type="ECO:0000259" key="1">
    <source>
        <dbReference type="Pfam" id="PF12804"/>
    </source>
</evidence>
<dbReference type="InterPro" id="IPR025877">
    <property type="entry name" value="MobA-like_NTP_Trfase"/>
</dbReference>
<reference evidence="3" key="1">
    <citation type="submission" date="2018-04" db="EMBL/GenBank/DDBJ databases">
        <authorList>
            <person name="Lucker S."/>
            <person name="Sakoula D."/>
        </authorList>
    </citation>
    <scope>NUCLEOTIDE SEQUENCE [LARGE SCALE GENOMIC DNA]</scope>
</reference>
<dbReference type="RefSeq" id="WP_219999492.1">
    <property type="nucleotide sequence ID" value="NZ_OUNR01000022.1"/>
</dbReference>
<dbReference type="CDD" id="cd04182">
    <property type="entry name" value="GT_2_like_f"/>
    <property type="match status" value="1"/>
</dbReference>
<dbReference type="Gene3D" id="3.90.550.10">
    <property type="entry name" value="Spore Coat Polysaccharide Biosynthesis Protein SpsA, Chain A"/>
    <property type="match status" value="1"/>
</dbReference>
<accession>A0A330LBP2</accession>
<dbReference type="InParanoid" id="A0A330LBP2"/>
<dbReference type="FunCoup" id="A0A330LBP2">
    <property type="interactions" value="30"/>
</dbReference>
<proteinExistence type="predicted"/>
<dbReference type="EMBL" id="OUNR01000022">
    <property type="protein sequence ID" value="SPP66751.1"/>
    <property type="molecule type" value="Genomic_DNA"/>
</dbReference>
<organism evidence="2 3">
    <name type="scientific">Nitrospira lenta</name>
    <dbReference type="NCBI Taxonomy" id="1436998"/>
    <lineage>
        <taxon>Bacteria</taxon>
        <taxon>Pseudomonadati</taxon>
        <taxon>Nitrospirota</taxon>
        <taxon>Nitrospiria</taxon>
        <taxon>Nitrospirales</taxon>
        <taxon>Nitrospiraceae</taxon>
        <taxon>Nitrospira</taxon>
    </lineage>
</organism>
<dbReference type="Proteomes" id="UP000248168">
    <property type="component" value="Unassembled WGS sequence"/>
</dbReference>
<evidence type="ECO:0000313" key="2">
    <source>
        <dbReference type="EMBL" id="SPP66751.1"/>
    </source>
</evidence>
<gene>
    <name evidence="2" type="ORF">NITLEN_90006</name>
</gene>
<dbReference type="PANTHER" id="PTHR43777">
    <property type="entry name" value="MOLYBDENUM COFACTOR CYTIDYLYLTRANSFERASE"/>
    <property type="match status" value="1"/>
</dbReference>
<protein>
    <submittedName>
        <fullName evidence="2">4-diphosphocytidyl-2C-methyl-D-erythritol synthase</fullName>
    </submittedName>
</protein>